<dbReference type="SUPFAM" id="SSF50249">
    <property type="entry name" value="Nucleic acid-binding proteins"/>
    <property type="match status" value="1"/>
</dbReference>
<evidence type="ECO:0000256" key="3">
    <source>
        <dbReference type="ARBA" id="ARBA00022763"/>
    </source>
</evidence>
<dbReference type="CDD" id="cd07896">
    <property type="entry name" value="Adenylation_kDNA_ligase_like"/>
    <property type="match status" value="1"/>
</dbReference>
<dbReference type="Gene3D" id="3.30.470.30">
    <property type="entry name" value="DNA ligase/mRNA capping enzyme"/>
    <property type="match status" value="1"/>
</dbReference>
<dbReference type="InterPro" id="IPR029319">
    <property type="entry name" value="DNA_ligase_OB"/>
</dbReference>
<evidence type="ECO:0000313" key="6">
    <source>
        <dbReference type="EMBL" id="BAN34706.1"/>
    </source>
</evidence>
<reference evidence="6 7" key="1">
    <citation type="journal article" date="2012" name="Appl. Environ. Microbiol.">
        <title>Draft genome sequence of a psychrotolerant sulfur-oxidizing bacterium, Sulfuricella denitrificans skB26, and proteomic insights into cold adaptation.</title>
        <authorList>
            <person name="Watanabe T."/>
            <person name="Kojima H."/>
            <person name="Fukui M."/>
        </authorList>
    </citation>
    <scope>NUCLEOTIDE SEQUENCE [LARGE SCALE GENOMIC DNA]</scope>
    <source>
        <strain evidence="7">skB26</strain>
    </source>
</reference>
<name>S6AFN5_SULDS</name>
<keyword evidence="2" id="KW-0235">DNA replication</keyword>
<gene>
    <name evidence="6" type="ORF">SCD_n00865</name>
</gene>
<dbReference type="eggNOG" id="COG1793">
    <property type="taxonomic scope" value="Bacteria"/>
</dbReference>
<keyword evidence="7" id="KW-1185">Reference proteome</keyword>
<dbReference type="InterPro" id="IPR050326">
    <property type="entry name" value="NAD_dep_DNA_ligaseB"/>
</dbReference>
<dbReference type="Gene3D" id="2.40.50.140">
    <property type="entry name" value="Nucleic acid-binding proteins"/>
    <property type="match status" value="1"/>
</dbReference>
<dbReference type="PANTHER" id="PTHR47810">
    <property type="entry name" value="DNA LIGASE"/>
    <property type="match status" value="1"/>
</dbReference>
<dbReference type="Proteomes" id="UP000015559">
    <property type="component" value="Chromosome"/>
</dbReference>
<evidence type="ECO:0000256" key="4">
    <source>
        <dbReference type="ARBA" id="ARBA00023204"/>
    </source>
</evidence>
<dbReference type="InterPro" id="IPR012340">
    <property type="entry name" value="NA-bd_OB-fold"/>
</dbReference>
<evidence type="ECO:0000256" key="2">
    <source>
        <dbReference type="ARBA" id="ARBA00022705"/>
    </source>
</evidence>
<dbReference type="STRING" id="1163617.SCD_n00865"/>
<evidence type="ECO:0000259" key="5">
    <source>
        <dbReference type="Pfam" id="PF14743"/>
    </source>
</evidence>
<dbReference type="HOGENOM" id="CLU_021047_0_0_4"/>
<keyword evidence="1 6" id="KW-0436">Ligase</keyword>
<dbReference type="AlphaFoldDB" id="S6AFN5"/>
<dbReference type="CDD" id="cd08041">
    <property type="entry name" value="OBF_kDNA_ligase_like"/>
    <property type="match status" value="1"/>
</dbReference>
<dbReference type="Pfam" id="PF14743">
    <property type="entry name" value="DNA_ligase_OB_2"/>
    <property type="match status" value="1"/>
</dbReference>
<dbReference type="PANTHER" id="PTHR47810:SF1">
    <property type="entry name" value="DNA LIGASE B"/>
    <property type="match status" value="1"/>
</dbReference>
<dbReference type="SUPFAM" id="SSF56091">
    <property type="entry name" value="DNA ligase/mRNA capping enzyme, catalytic domain"/>
    <property type="match status" value="1"/>
</dbReference>
<keyword evidence="3" id="KW-0227">DNA damage</keyword>
<dbReference type="GO" id="GO:0006260">
    <property type="term" value="P:DNA replication"/>
    <property type="evidence" value="ECO:0007669"/>
    <property type="project" value="UniProtKB-KW"/>
</dbReference>
<keyword evidence="4" id="KW-0234">DNA repair</keyword>
<dbReference type="Gene3D" id="3.30.1490.70">
    <property type="match status" value="1"/>
</dbReference>
<accession>S6AFN5</accession>
<evidence type="ECO:0000313" key="7">
    <source>
        <dbReference type="Proteomes" id="UP000015559"/>
    </source>
</evidence>
<dbReference type="GO" id="GO:0003910">
    <property type="term" value="F:DNA ligase (ATP) activity"/>
    <property type="evidence" value="ECO:0007669"/>
    <property type="project" value="UniProtKB-EC"/>
</dbReference>
<evidence type="ECO:0000256" key="1">
    <source>
        <dbReference type="ARBA" id="ARBA00022598"/>
    </source>
</evidence>
<dbReference type="EC" id="6.5.1.1" evidence="6"/>
<feature type="domain" description="DNA ligase OB-like" evidence="5">
    <location>
        <begin position="184"/>
        <end position="250"/>
    </location>
</feature>
<dbReference type="KEGG" id="sdr:SCD_n00865"/>
<dbReference type="GO" id="GO:0006281">
    <property type="term" value="P:DNA repair"/>
    <property type="evidence" value="ECO:0007669"/>
    <property type="project" value="UniProtKB-KW"/>
</dbReference>
<protein>
    <submittedName>
        <fullName evidence="6">ATP dependent DNA ligase</fullName>
        <ecNumber evidence="6">6.5.1.1</ecNumber>
    </submittedName>
</protein>
<dbReference type="EMBL" id="AP013066">
    <property type="protein sequence ID" value="BAN34706.1"/>
    <property type="molecule type" value="Genomic_DNA"/>
</dbReference>
<sequence length="258" mass="28489">MLANVYRSGTPLADYLVSEKLDGVRGYWDGEKLLTRGGERIEAPGWFTAGWPDFPLDGELWVGRGQFASAVSIVRQRTPDDAAWRTLSFMVFDLPGHPGSFAERNTALKPLLAGLALPWVRPVEQFRVADRAGLRIAFDRVVKNRGEGLMLHRAASLYQAGRSDDLLKLKPYQDAEAKVIAHLPGKGKHQGVLGALLVETAAGLRFRIGTGFSDAQRRNPPAPGSWVTYRHIGLNEESGIPRFASFMRVREDIPGGER</sequence>
<proteinExistence type="predicted"/>
<organism evidence="6 7">
    <name type="scientific">Sulfuricella denitrificans (strain DSM 22764 / NBRC 105220 / skB26)</name>
    <dbReference type="NCBI Taxonomy" id="1163617"/>
    <lineage>
        <taxon>Bacteria</taxon>
        <taxon>Pseudomonadati</taxon>
        <taxon>Pseudomonadota</taxon>
        <taxon>Betaproteobacteria</taxon>
        <taxon>Nitrosomonadales</taxon>
        <taxon>Sulfuricellaceae</taxon>
        <taxon>Sulfuricella</taxon>
    </lineage>
</organism>
<dbReference type="NCBIfam" id="NF006592">
    <property type="entry name" value="PRK09125.1"/>
    <property type="match status" value="1"/>
</dbReference>